<dbReference type="InterPro" id="IPR036390">
    <property type="entry name" value="WH_DNA-bd_sf"/>
</dbReference>
<name>A0ABV1S2S1_BACAB</name>
<protein>
    <submittedName>
        <fullName evidence="2">Helix-turn-helix domain-containing protein</fullName>
    </submittedName>
</protein>
<dbReference type="EMBL" id="JBEOME010000002">
    <property type="protein sequence ID" value="MER3120823.1"/>
    <property type="molecule type" value="Genomic_DNA"/>
</dbReference>
<reference evidence="2 3" key="1">
    <citation type="submission" date="2024-06" db="EMBL/GenBank/DDBJ databases">
        <title>Construction of an artificial bacterial consortium using nitrogen cycle bacteria from Cuatro Cienegas Basin and a mangrove forest.</title>
        <authorList>
            <person name="Aguilera-Najera D."/>
            <person name="Marquez-Cianci L."/>
            <person name="Martinez-Perez E."/>
            <person name="Rosas-Barrera M."/>
            <person name="Rodriguez-Cruz U.E."/>
            <person name="Tapia-Lopez R."/>
            <person name="Eguiarte L.E."/>
            <person name="Souza-Saldivar V."/>
        </authorList>
    </citation>
    <scope>NUCLEOTIDE SEQUENCE [LARGE SCALE GENOMIC DNA]</scope>
    <source>
        <strain evidence="2 3">S14-15</strain>
    </source>
</reference>
<feature type="region of interest" description="Disordered" evidence="1">
    <location>
        <begin position="115"/>
        <end position="139"/>
    </location>
</feature>
<evidence type="ECO:0000256" key="1">
    <source>
        <dbReference type="SAM" id="MobiDB-lite"/>
    </source>
</evidence>
<evidence type="ECO:0000313" key="2">
    <source>
        <dbReference type="EMBL" id="MER3120823.1"/>
    </source>
</evidence>
<dbReference type="Gene3D" id="1.10.10.10">
    <property type="entry name" value="Winged helix-like DNA-binding domain superfamily/Winged helix DNA-binding domain"/>
    <property type="match status" value="1"/>
</dbReference>
<dbReference type="InterPro" id="IPR036388">
    <property type="entry name" value="WH-like_DNA-bd_sf"/>
</dbReference>
<accession>A0ABV1S2S1</accession>
<dbReference type="RefSeq" id="WP_350385286.1">
    <property type="nucleotide sequence ID" value="NZ_JBEOME010000002.1"/>
</dbReference>
<dbReference type="Pfam" id="PF13730">
    <property type="entry name" value="HTH_36"/>
    <property type="match status" value="1"/>
</dbReference>
<gene>
    <name evidence="2" type="ORF">ABQG71_06425</name>
</gene>
<comment type="caution">
    <text evidence="2">The sequence shown here is derived from an EMBL/GenBank/DDBJ whole genome shotgun (WGS) entry which is preliminary data.</text>
</comment>
<keyword evidence="3" id="KW-1185">Reference proteome</keyword>
<dbReference type="Proteomes" id="UP001467674">
    <property type="component" value="Unassembled WGS sequence"/>
</dbReference>
<proteinExistence type="predicted"/>
<evidence type="ECO:0000313" key="3">
    <source>
        <dbReference type="Proteomes" id="UP001467674"/>
    </source>
</evidence>
<dbReference type="SUPFAM" id="SSF46785">
    <property type="entry name" value="Winged helix' DNA-binding domain"/>
    <property type="match status" value="1"/>
</dbReference>
<sequence length="243" mass="27124">MYTKDSAKMAQFRSIDDLNGAIRTHIYRNKSNLSPSAIDVLKVLSRHAVKTPGVAWLKIDSIASLIGKHRTTIIRAIKRLETLGIIRKEIKYRPVSGGNGANMYVILAPASSSATAQMQPRQDAAKPTGSKADRPKSEDEAVILKSKNNLLRNTYAAFKNVINCFVTDRRLTSRLYGVYLAQTSALKSAYDKSLLEEIGLNALRIVFRTVKNKPIRNLVGYYSGTLNRMLDEVYTEELKSLCE</sequence>
<organism evidence="2 3">
    <name type="scientific">Bacillus altitudinis</name>
    <dbReference type="NCBI Taxonomy" id="293387"/>
    <lineage>
        <taxon>Bacteria</taxon>
        <taxon>Bacillati</taxon>
        <taxon>Bacillota</taxon>
        <taxon>Bacilli</taxon>
        <taxon>Bacillales</taxon>
        <taxon>Bacillaceae</taxon>
        <taxon>Bacillus</taxon>
    </lineage>
</organism>